<dbReference type="AlphaFoldDB" id="A0A940YJQ2"/>
<dbReference type="Proteomes" id="UP000676246">
    <property type="component" value="Unassembled WGS sequence"/>
</dbReference>
<reference evidence="1 2" key="1">
    <citation type="submission" date="2021-04" db="EMBL/GenBank/DDBJ databases">
        <title>The genome sequence of Ideonella sp. 3Y2.</title>
        <authorList>
            <person name="Liu Y."/>
        </authorList>
    </citation>
    <scope>NUCLEOTIDE SEQUENCE [LARGE SCALE GENOMIC DNA]</scope>
    <source>
        <strain evidence="1 2">3Y2</strain>
    </source>
</reference>
<protein>
    <submittedName>
        <fullName evidence="1">4-oxalocrotonate tautomerase</fullName>
    </submittedName>
</protein>
<dbReference type="RefSeq" id="WP_210854112.1">
    <property type="nucleotide sequence ID" value="NZ_JAGQDD010000007.1"/>
</dbReference>
<keyword evidence="2" id="KW-1185">Reference proteome</keyword>
<dbReference type="Gene3D" id="3.30.429.10">
    <property type="entry name" value="Macrophage Migration Inhibitory Factor"/>
    <property type="match status" value="2"/>
</dbReference>
<dbReference type="EMBL" id="JAGQDD010000007">
    <property type="protein sequence ID" value="MBQ0931124.1"/>
    <property type="molecule type" value="Genomic_DNA"/>
</dbReference>
<comment type="caution">
    <text evidence="1">The sequence shown here is derived from an EMBL/GenBank/DDBJ whole genome shotgun (WGS) entry which is preliminary data.</text>
</comment>
<gene>
    <name evidence="1" type="ORF">KAK03_11560</name>
</gene>
<sequence length="126" mass="13148">MPILTVLLGVAADDALATAVADELLDITVDTLHKRRDLTAVALQFVPPGQWFIGGQAGAPTAFVEIRISAGSNRPEEIAAFVAAGHRALDARLGLHAVSYVQVQEVPAAHWGWGGRTQAARAAAAC</sequence>
<organism evidence="1 2">
    <name type="scientific">Ideonella alba</name>
    <dbReference type="NCBI Taxonomy" id="2824118"/>
    <lineage>
        <taxon>Bacteria</taxon>
        <taxon>Pseudomonadati</taxon>
        <taxon>Pseudomonadota</taxon>
        <taxon>Betaproteobacteria</taxon>
        <taxon>Burkholderiales</taxon>
        <taxon>Sphaerotilaceae</taxon>
        <taxon>Ideonella</taxon>
    </lineage>
</organism>
<name>A0A940YJQ2_9BURK</name>
<dbReference type="SUPFAM" id="SSF55331">
    <property type="entry name" value="Tautomerase/MIF"/>
    <property type="match status" value="1"/>
</dbReference>
<evidence type="ECO:0000313" key="2">
    <source>
        <dbReference type="Proteomes" id="UP000676246"/>
    </source>
</evidence>
<accession>A0A940YJQ2</accession>
<proteinExistence type="predicted"/>
<evidence type="ECO:0000313" key="1">
    <source>
        <dbReference type="EMBL" id="MBQ0931124.1"/>
    </source>
</evidence>
<dbReference type="InterPro" id="IPR014347">
    <property type="entry name" value="Tautomerase/MIF_sf"/>
</dbReference>